<dbReference type="EMBL" id="JALLPB020000052">
    <property type="protein sequence ID" value="KAL3822863.1"/>
    <property type="molecule type" value="Genomic_DNA"/>
</dbReference>
<evidence type="ECO:0000256" key="3">
    <source>
        <dbReference type="ARBA" id="ARBA00022741"/>
    </source>
</evidence>
<accession>A0ABD3SEC1</accession>
<dbReference type="PROSITE" id="PS50146">
    <property type="entry name" value="DAGK"/>
    <property type="match status" value="1"/>
</dbReference>
<dbReference type="PANTHER" id="PTHR11255:SF80">
    <property type="entry name" value="EYE-SPECIFIC DIACYLGLYCEROL KINASE"/>
    <property type="match status" value="1"/>
</dbReference>
<sequence>MPLVAFVNSASGGGLGGTLMACLRTHLGRSHVIDLHSCRPGRMPEDVLIKYARDPMVRILACGGDGTCGWILSSLDKVWSTVLCEGGEGSSRRHLHLSKYRDHLPLAIMPLGTGNDLSRQFGWGGTYRSHMKGRGIISSVERSRVTHLDTWRCIIMPLEKLDEEEKQLIPRILAESHATLQMEEDDTLVDSTVRQSPLRQSTAQMLRSLLEDDIPYEDSKSSRRKNTTTGSEPLRQIFDGSFCNYFSLGFDAAMAYCFHHEREKHPEKFSSSLKNKIVYVQKTPYALRAPKLRKRVKVLVNNNEGQLVELKVPKNCRAILVMNIQSYAAGHHLTSKGSPDDALVEVIFVSNIFQAVSTAALSPIMPFLLFKVAAQTNNVCLRTRCPLHCQVDGEPWLQGDGVICIKFHSRKAILEKVIGKMSCGCMGTGMEDDVIN</sequence>
<dbReference type="InterPro" id="IPR016064">
    <property type="entry name" value="NAD/diacylglycerol_kinase_sf"/>
</dbReference>
<keyword evidence="3 6" id="KW-0547">Nucleotide-binding</keyword>
<comment type="catalytic activity">
    <reaction evidence="6">
        <text>a 1,2-diacyl-sn-glycerol + ATP = a 1,2-diacyl-sn-glycero-3-phosphate + ADP + H(+)</text>
        <dbReference type="Rhea" id="RHEA:10272"/>
        <dbReference type="ChEBI" id="CHEBI:15378"/>
        <dbReference type="ChEBI" id="CHEBI:17815"/>
        <dbReference type="ChEBI" id="CHEBI:30616"/>
        <dbReference type="ChEBI" id="CHEBI:58608"/>
        <dbReference type="ChEBI" id="CHEBI:456216"/>
        <dbReference type="EC" id="2.7.1.107"/>
    </reaction>
</comment>
<gene>
    <name evidence="8" type="ORF">ACHAXA_006227</name>
</gene>
<dbReference type="SMART" id="SM00046">
    <property type="entry name" value="DAGKc"/>
    <property type="match status" value="1"/>
</dbReference>
<comment type="similarity">
    <text evidence="1 6">Belongs to the eukaryotic diacylglycerol kinase family.</text>
</comment>
<dbReference type="GO" id="GO:0004143">
    <property type="term" value="F:ATP-dependent diacylglycerol kinase activity"/>
    <property type="evidence" value="ECO:0007669"/>
    <property type="project" value="UniProtKB-EC"/>
</dbReference>
<protein>
    <recommendedName>
        <fullName evidence="6">Diacylglycerol kinase</fullName>
        <shortName evidence="6">DAG kinase</shortName>
        <ecNumber evidence="6">2.7.1.107</ecNumber>
    </recommendedName>
</protein>
<keyword evidence="5 6" id="KW-0067">ATP-binding</keyword>
<keyword evidence="2 6" id="KW-0808">Transferase</keyword>
<evidence type="ECO:0000313" key="8">
    <source>
        <dbReference type="EMBL" id="KAL3822863.1"/>
    </source>
</evidence>
<dbReference type="PANTHER" id="PTHR11255">
    <property type="entry name" value="DIACYLGLYCEROL KINASE"/>
    <property type="match status" value="1"/>
</dbReference>
<dbReference type="SUPFAM" id="SSF111331">
    <property type="entry name" value="NAD kinase/diacylglycerol kinase-like"/>
    <property type="match status" value="1"/>
</dbReference>
<evidence type="ECO:0000259" key="7">
    <source>
        <dbReference type="PROSITE" id="PS50146"/>
    </source>
</evidence>
<dbReference type="GO" id="GO:0005524">
    <property type="term" value="F:ATP binding"/>
    <property type="evidence" value="ECO:0007669"/>
    <property type="project" value="UniProtKB-KW"/>
</dbReference>
<evidence type="ECO:0000256" key="5">
    <source>
        <dbReference type="ARBA" id="ARBA00022840"/>
    </source>
</evidence>
<dbReference type="Pfam" id="PF00609">
    <property type="entry name" value="DAGK_acc"/>
    <property type="match status" value="1"/>
</dbReference>
<reference evidence="8 9" key="1">
    <citation type="submission" date="2024-10" db="EMBL/GenBank/DDBJ databases">
        <title>Updated reference genomes for cyclostephanoid diatoms.</title>
        <authorList>
            <person name="Roberts W.R."/>
            <person name="Alverson A.J."/>
        </authorList>
    </citation>
    <scope>NUCLEOTIDE SEQUENCE [LARGE SCALE GENOMIC DNA]</scope>
    <source>
        <strain evidence="8 9">AJA228-03</strain>
    </source>
</reference>
<proteinExistence type="inferred from homology"/>
<feature type="domain" description="DAGKc" evidence="7">
    <location>
        <begin position="1"/>
        <end position="157"/>
    </location>
</feature>
<organism evidence="8 9">
    <name type="scientific">Cyclostephanos tholiformis</name>
    <dbReference type="NCBI Taxonomy" id="382380"/>
    <lineage>
        <taxon>Eukaryota</taxon>
        <taxon>Sar</taxon>
        <taxon>Stramenopiles</taxon>
        <taxon>Ochrophyta</taxon>
        <taxon>Bacillariophyta</taxon>
        <taxon>Coscinodiscophyceae</taxon>
        <taxon>Thalassiosirophycidae</taxon>
        <taxon>Stephanodiscales</taxon>
        <taxon>Stephanodiscaceae</taxon>
        <taxon>Cyclostephanos</taxon>
    </lineage>
</organism>
<evidence type="ECO:0000256" key="1">
    <source>
        <dbReference type="ARBA" id="ARBA00009280"/>
    </source>
</evidence>
<dbReference type="Pfam" id="PF00781">
    <property type="entry name" value="DAGK_cat"/>
    <property type="match status" value="1"/>
</dbReference>
<evidence type="ECO:0000256" key="4">
    <source>
        <dbReference type="ARBA" id="ARBA00022777"/>
    </source>
</evidence>
<dbReference type="Gene3D" id="3.40.50.10330">
    <property type="entry name" value="Probable inorganic polyphosphate/atp-NAD kinase, domain 1"/>
    <property type="match status" value="1"/>
</dbReference>
<dbReference type="InterPro" id="IPR017438">
    <property type="entry name" value="ATP-NAD_kinase_N"/>
</dbReference>
<name>A0ABD3SEC1_9STRA</name>
<evidence type="ECO:0000256" key="6">
    <source>
        <dbReference type="RuleBase" id="RU361128"/>
    </source>
</evidence>
<dbReference type="InterPro" id="IPR000756">
    <property type="entry name" value="Diacylglycerol_kin_accessory"/>
</dbReference>
<dbReference type="InterPro" id="IPR037607">
    <property type="entry name" value="DGK"/>
</dbReference>
<dbReference type="EC" id="2.7.1.107" evidence="6"/>
<keyword evidence="9" id="KW-1185">Reference proteome</keyword>
<comment type="caution">
    <text evidence="8">The sequence shown here is derived from an EMBL/GenBank/DDBJ whole genome shotgun (WGS) entry which is preliminary data.</text>
</comment>
<dbReference type="Proteomes" id="UP001530377">
    <property type="component" value="Unassembled WGS sequence"/>
</dbReference>
<dbReference type="InterPro" id="IPR001206">
    <property type="entry name" value="Diacylglycerol_kinase_cat_dom"/>
</dbReference>
<dbReference type="SMART" id="SM00045">
    <property type="entry name" value="DAGKa"/>
    <property type="match status" value="1"/>
</dbReference>
<evidence type="ECO:0000313" key="9">
    <source>
        <dbReference type="Proteomes" id="UP001530377"/>
    </source>
</evidence>
<evidence type="ECO:0000256" key="2">
    <source>
        <dbReference type="ARBA" id="ARBA00022679"/>
    </source>
</evidence>
<dbReference type="Gene3D" id="2.60.200.40">
    <property type="match status" value="1"/>
</dbReference>
<dbReference type="AlphaFoldDB" id="A0ABD3SEC1"/>
<keyword evidence="4 6" id="KW-0418">Kinase</keyword>